<reference evidence="2 3" key="1">
    <citation type="submission" date="2013-11" db="EMBL/GenBank/DDBJ databases">
        <title>Genome sequencing of Stegodyphus mimosarum.</title>
        <authorList>
            <person name="Bechsgaard J."/>
        </authorList>
    </citation>
    <scope>NUCLEOTIDE SEQUENCE [LARGE SCALE GENOMIC DNA]</scope>
</reference>
<evidence type="ECO:0000313" key="2">
    <source>
        <dbReference type="EMBL" id="KFM57584.1"/>
    </source>
</evidence>
<name>A0A087SXJ5_STEMI</name>
<evidence type="ECO:0000256" key="1">
    <source>
        <dbReference type="SAM" id="MobiDB-lite"/>
    </source>
</evidence>
<proteinExistence type="predicted"/>
<dbReference type="Proteomes" id="UP000054359">
    <property type="component" value="Unassembled WGS sequence"/>
</dbReference>
<organism evidence="2 3">
    <name type="scientific">Stegodyphus mimosarum</name>
    <name type="common">African social velvet spider</name>
    <dbReference type="NCBI Taxonomy" id="407821"/>
    <lineage>
        <taxon>Eukaryota</taxon>
        <taxon>Metazoa</taxon>
        <taxon>Ecdysozoa</taxon>
        <taxon>Arthropoda</taxon>
        <taxon>Chelicerata</taxon>
        <taxon>Arachnida</taxon>
        <taxon>Araneae</taxon>
        <taxon>Araneomorphae</taxon>
        <taxon>Entelegynae</taxon>
        <taxon>Eresoidea</taxon>
        <taxon>Eresidae</taxon>
        <taxon>Stegodyphus</taxon>
    </lineage>
</organism>
<dbReference type="AlphaFoldDB" id="A0A087SXJ5"/>
<dbReference type="EMBL" id="KK112412">
    <property type="protein sequence ID" value="KFM57584.1"/>
    <property type="molecule type" value="Genomic_DNA"/>
</dbReference>
<protein>
    <submittedName>
        <fullName evidence="2">Uncharacterized protein</fullName>
    </submittedName>
</protein>
<keyword evidence="3" id="KW-1185">Reference proteome</keyword>
<dbReference type="OMA" id="SAINTCH"/>
<gene>
    <name evidence="2" type="ORF">X975_05690</name>
</gene>
<feature type="non-terminal residue" evidence="2">
    <location>
        <position position="293"/>
    </location>
</feature>
<accession>A0A087SXJ5</accession>
<dbReference type="OrthoDB" id="6432315at2759"/>
<evidence type="ECO:0000313" key="3">
    <source>
        <dbReference type="Proteomes" id="UP000054359"/>
    </source>
</evidence>
<sequence length="293" mass="31891">MMQTVPFILDSKLLSATSKGTSKQSVKKANFYRKVCPNICIIDHTLPKIGKEIRGRKLKPLAPQGKHENDTPVSTESKFAHKLNPSLSKCGVVNGNKQPLSKIPVFQKSLSHVNRKQDDAILSAADKRQKFHESRLRVAPSCTFSDSSIPPQQKAGSYKTVLPWWEANYVTNVNIPLGSAINTCHKSILPPIKAVSTVRSGALNVPQGKKKCLLGEITHFPALCNGTTSKHRKIPHFNTVPDLPPIFSSPAAPPPSISSSLEQDGNKVTGGSEGKKAQKRMPKPAVLHLLIPV</sequence>
<feature type="region of interest" description="Disordered" evidence="1">
    <location>
        <begin position="248"/>
        <end position="283"/>
    </location>
</feature>